<comment type="caution">
    <text evidence="2">The sequence shown here is derived from an EMBL/GenBank/DDBJ whole genome shotgun (WGS) entry which is preliminary data.</text>
</comment>
<protein>
    <submittedName>
        <fullName evidence="2">Uncharacterized protein</fullName>
    </submittedName>
</protein>
<keyword evidence="3" id="KW-1185">Reference proteome</keyword>
<sequence>MAEQPENTTNEDVFPLGYTIDGEVASTPAREDGSEQQDVIDETRMEGSTIQITDETTDENPKTEKNDPMMRILNMLSGMDKKISGMDKKISGMDKKMSEMNERWEDRFEKLETKWDRKVEDLKQATANLEIETKNLAVRMVKDEEKIEKAGEILRVENKMTDHIERLETKVDKKLDGGRINISIRVENIEDGVNHRLEDLASRLNVSMELNHRLEDLASRLNVSMEQSILPSYNNPIFKESLPKFYSNNVVNAMTYLSNIKKVLANVNSEHRKFELFIKKVLANVNSEHRKFELLRASLKESALNWWDMISEDVATFEEFEREFINQYWGQTQQMRARQDLMFGSYRVGGYESRENYIIKKYSIVRHLTPKMVEEDIVTQLARHFDKESIGESKHQNNASNNGQNFNQQRWRNPEYRREQTYRPEEKRWQNTYQRKKDYSNQGKDYKFEEEVRRVREEVRHDKSTGTIPKDKRQISNLEMEKKKRE</sequence>
<dbReference type="AlphaFoldDB" id="A0AAW1KAS3"/>
<feature type="region of interest" description="Disordered" evidence="1">
    <location>
        <begin position="1"/>
        <end position="67"/>
    </location>
</feature>
<dbReference type="Proteomes" id="UP001458880">
    <property type="component" value="Unassembled WGS sequence"/>
</dbReference>
<dbReference type="EMBL" id="JASPKY010000253">
    <property type="protein sequence ID" value="KAK9716763.1"/>
    <property type="molecule type" value="Genomic_DNA"/>
</dbReference>
<organism evidence="2 3">
    <name type="scientific">Popillia japonica</name>
    <name type="common">Japanese beetle</name>
    <dbReference type="NCBI Taxonomy" id="7064"/>
    <lineage>
        <taxon>Eukaryota</taxon>
        <taxon>Metazoa</taxon>
        <taxon>Ecdysozoa</taxon>
        <taxon>Arthropoda</taxon>
        <taxon>Hexapoda</taxon>
        <taxon>Insecta</taxon>
        <taxon>Pterygota</taxon>
        <taxon>Neoptera</taxon>
        <taxon>Endopterygota</taxon>
        <taxon>Coleoptera</taxon>
        <taxon>Polyphaga</taxon>
        <taxon>Scarabaeiformia</taxon>
        <taxon>Scarabaeidae</taxon>
        <taxon>Rutelinae</taxon>
        <taxon>Popillia</taxon>
    </lineage>
</organism>
<name>A0AAW1KAS3_POPJA</name>
<evidence type="ECO:0000313" key="2">
    <source>
        <dbReference type="EMBL" id="KAK9716763.1"/>
    </source>
</evidence>
<feature type="compositionally biased region" description="Basic and acidic residues" evidence="1">
    <location>
        <begin position="412"/>
        <end position="486"/>
    </location>
</feature>
<feature type="region of interest" description="Disordered" evidence="1">
    <location>
        <begin position="389"/>
        <end position="486"/>
    </location>
</feature>
<feature type="compositionally biased region" description="Polar residues" evidence="1">
    <location>
        <begin position="1"/>
        <end position="11"/>
    </location>
</feature>
<gene>
    <name evidence="2" type="ORF">QE152_g24568</name>
</gene>
<feature type="compositionally biased region" description="Low complexity" evidence="1">
    <location>
        <begin position="396"/>
        <end position="409"/>
    </location>
</feature>
<dbReference type="Gene3D" id="1.20.5.1230">
    <property type="entry name" value="Apolipoprotein A-I"/>
    <property type="match status" value="1"/>
</dbReference>
<evidence type="ECO:0000313" key="3">
    <source>
        <dbReference type="Proteomes" id="UP001458880"/>
    </source>
</evidence>
<accession>A0AAW1KAS3</accession>
<reference evidence="2 3" key="1">
    <citation type="journal article" date="2024" name="BMC Genomics">
        <title>De novo assembly and annotation of Popillia japonica's genome with initial clues to its potential as an invasive pest.</title>
        <authorList>
            <person name="Cucini C."/>
            <person name="Boschi S."/>
            <person name="Funari R."/>
            <person name="Cardaioli E."/>
            <person name="Iannotti N."/>
            <person name="Marturano G."/>
            <person name="Paoli F."/>
            <person name="Bruttini M."/>
            <person name="Carapelli A."/>
            <person name="Frati F."/>
            <person name="Nardi F."/>
        </authorList>
    </citation>
    <scope>NUCLEOTIDE SEQUENCE [LARGE SCALE GENOMIC DNA]</scope>
    <source>
        <strain evidence="2">DMR45628</strain>
    </source>
</reference>
<proteinExistence type="predicted"/>
<evidence type="ECO:0000256" key="1">
    <source>
        <dbReference type="SAM" id="MobiDB-lite"/>
    </source>
</evidence>